<evidence type="ECO:0000256" key="5">
    <source>
        <dbReference type="ARBA" id="ARBA00022781"/>
    </source>
</evidence>
<comment type="similarity">
    <text evidence="2">Belongs to the V-ATPase 116 kDa subunit family.</text>
</comment>
<feature type="transmembrane region" description="Helical" evidence="11">
    <location>
        <begin position="743"/>
        <end position="765"/>
    </location>
</feature>
<keyword evidence="7" id="KW-0406">Ion transport</keyword>
<feature type="transmembrane region" description="Helical" evidence="11">
    <location>
        <begin position="946"/>
        <end position="970"/>
    </location>
</feature>
<comment type="caution">
    <text evidence="12">The sequence shown here is derived from an EMBL/GenBank/DDBJ whole genome shotgun (WGS) entry which is preliminary data.</text>
</comment>
<evidence type="ECO:0000256" key="6">
    <source>
        <dbReference type="ARBA" id="ARBA00022989"/>
    </source>
</evidence>
<feature type="transmembrane region" description="Helical" evidence="11">
    <location>
        <begin position="643"/>
        <end position="664"/>
    </location>
</feature>
<keyword evidence="6 11" id="KW-1133">Transmembrane helix</keyword>
<feature type="compositionally biased region" description="Low complexity" evidence="10">
    <location>
        <begin position="824"/>
        <end position="835"/>
    </location>
</feature>
<evidence type="ECO:0000256" key="8">
    <source>
        <dbReference type="ARBA" id="ARBA00023136"/>
    </source>
</evidence>
<keyword evidence="13" id="KW-1185">Reference proteome</keyword>
<dbReference type="GO" id="GO:0000220">
    <property type="term" value="C:vacuolar proton-transporting V-type ATPase, V0 domain"/>
    <property type="evidence" value="ECO:0007669"/>
    <property type="project" value="InterPro"/>
</dbReference>
<comment type="subcellular location">
    <subcellularLocation>
        <location evidence="1">Membrane</location>
        <topology evidence="1">Multi-pass membrane protein</topology>
    </subcellularLocation>
</comment>
<evidence type="ECO:0000256" key="2">
    <source>
        <dbReference type="ARBA" id="ARBA00009904"/>
    </source>
</evidence>
<name>A0A8T0D9U3_9TREM</name>
<organism evidence="12 13">
    <name type="scientific">Paragonimus westermani</name>
    <dbReference type="NCBI Taxonomy" id="34504"/>
    <lineage>
        <taxon>Eukaryota</taxon>
        <taxon>Metazoa</taxon>
        <taxon>Spiralia</taxon>
        <taxon>Lophotrochozoa</taxon>
        <taxon>Platyhelminthes</taxon>
        <taxon>Trematoda</taxon>
        <taxon>Digenea</taxon>
        <taxon>Plagiorchiida</taxon>
        <taxon>Troglotremata</taxon>
        <taxon>Troglotrematidae</taxon>
        <taxon>Paragonimus</taxon>
    </lineage>
</organism>
<feature type="transmembrane region" description="Helical" evidence="11">
    <location>
        <begin position="676"/>
        <end position="698"/>
    </location>
</feature>
<evidence type="ECO:0000313" key="13">
    <source>
        <dbReference type="Proteomes" id="UP000699462"/>
    </source>
</evidence>
<sequence>MGSIFRSEEMQLSQVFLHTDIAHMCISELGELGLVQFRDSAAGTSAFQRKFVNEVRRCDEMERKLRFLEKEIEKDKFPILDTGENPEAPAPREIIDLEGIFEKLENELKEVNSSAEELTKAHIKLSELKQILRKTQIFFEECEGLSTERFTLPSNDLPLRRLGRTQALHDPAMTEENVGLLGGEGMAAGGLRLGWVLVSAFCFAAVCYFACHPASLFSSPKLTFTFLGGPLFSLACSLMCADADHFLITSTDQTSETGPMGSRITDQRRPLESLAGVIHRDRLPAFERMLWRACRGNVFLKQAEIDEPLEDPATGTKVNKSVFLVFFQGDQLRTRVKKICEGFHASISPCPDSQVDRRNMAIEVIGKIEDLETVLTQTKQHRQRILETAAKNLRVWFIKVRKIKAIYHTLNLFNLDVTTKCMVGECWCAVNDVDKIHLALRRGMERSNSTLQPILNGVAIRESPPTYHRTNKFTAAFQNIIDAYGVARYREVNPAMFTVITFPFLFGVMFGDAGHGLLMFLFALWMVLSERKLMAKKSGGEVWNTFFGGRYIILLMGIFSVYTGLIYNDVFSRSLNIFGSSWYPTYDNATLVLNDALQLEPGTVNQTTDRMFAGYPYPFGLDPVWQLATNKIMLTNSIKMKMSIILGVLHMLIGICLGAFNYRFFNEPLAIWCELIPQILFLSSIFVYLILLIFYKWIVYGAEQAGTAPSLLINLINMVRFSYNNDGPPSTRTFYSGQQTVQTILMVIAVLSVPWMLLTKPLILLMRHRAIAKHAARRGLVDSRDNTFVDLGGLTNAGMVEDHINGGGDSNGVGYHDTTPLHASSSRLSKTSNLSDTDSPSVGSYSEKGLGANPLDKESNLSSEKIMVNDGLQSGAFNDSVDMNEEPFDFGDIMIYQAIHTIEFCLGCISNTASYLRLWALSLAHAQLSEVLWTMVLHNGLNAKGYYGGILLVFVFFFWACLTISILLLMEGLSAFLHTLRLHWVEFQNKFYKGDGYPFTPFSFDHCLNMKSEV</sequence>
<dbReference type="AlphaFoldDB" id="A0A8T0D9U3"/>
<reference evidence="12 13" key="1">
    <citation type="submission" date="2019-07" db="EMBL/GenBank/DDBJ databases">
        <title>Annotation for the trematode Paragonimus westermani.</title>
        <authorList>
            <person name="Choi Y.-J."/>
        </authorList>
    </citation>
    <scope>NUCLEOTIDE SEQUENCE [LARGE SCALE GENOMIC DNA]</scope>
    <source>
        <strain evidence="12">180907_Pwestermani</strain>
    </source>
</reference>
<evidence type="ECO:0000256" key="7">
    <source>
        <dbReference type="ARBA" id="ARBA00023065"/>
    </source>
</evidence>
<dbReference type="Proteomes" id="UP000699462">
    <property type="component" value="Unassembled WGS sequence"/>
</dbReference>
<keyword evidence="3" id="KW-0813">Transport</keyword>
<feature type="region of interest" description="Disordered" evidence="10">
    <location>
        <begin position="803"/>
        <end position="857"/>
    </location>
</feature>
<dbReference type="EMBL" id="JTDF01011776">
    <property type="protein sequence ID" value="KAF8563471.1"/>
    <property type="molecule type" value="Genomic_DNA"/>
</dbReference>
<dbReference type="OrthoDB" id="10264220at2759"/>
<keyword evidence="4 11" id="KW-0812">Transmembrane</keyword>
<dbReference type="InterPro" id="IPR002490">
    <property type="entry name" value="V-ATPase_116kDa_su"/>
</dbReference>
<evidence type="ECO:0000256" key="10">
    <source>
        <dbReference type="SAM" id="MobiDB-lite"/>
    </source>
</evidence>
<dbReference type="GO" id="GO:0007035">
    <property type="term" value="P:vacuolar acidification"/>
    <property type="evidence" value="ECO:0007669"/>
    <property type="project" value="TreeGrafter"/>
</dbReference>
<dbReference type="PANTHER" id="PTHR11629">
    <property type="entry name" value="VACUOLAR PROTON ATPASES"/>
    <property type="match status" value="1"/>
</dbReference>
<dbReference type="InterPro" id="IPR026028">
    <property type="entry name" value="V-type_ATPase_116kDa_su_euka"/>
</dbReference>
<dbReference type="GO" id="GO:0051117">
    <property type="term" value="F:ATPase binding"/>
    <property type="evidence" value="ECO:0007669"/>
    <property type="project" value="TreeGrafter"/>
</dbReference>
<dbReference type="GO" id="GO:0005886">
    <property type="term" value="C:plasma membrane"/>
    <property type="evidence" value="ECO:0007669"/>
    <property type="project" value="TreeGrafter"/>
</dbReference>
<accession>A0A8T0D9U3</accession>
<keyword evidence="8 11" id="KW-0472">Membrane</keyword>
<evidence type="ECO:0008006" key="14">
    <source>
        <dbReference type="Google" id="ProtNLM"/>
    </source>
</evidence>
<keyword evidence="9" id="KW-0175">Coiled coil</keyword>
<dbReference type="GO" id="GO:0046961">
    <property type="term" value="F:proton-transporting ATPase activity, rotational mechanism"/>
    <property type="evidence" value="ECO:0007669"/>
    <property type="project" value="InterPro"/>
</dbReference>
<feature type="coiled-coil region" evidence="9">
    <location>
        <begin position="51"/>
        <end position="121"/>
    </location>
</feature>
<evidence type="ECO:0000256" key="4">
    <source>
        <dbReference type="ARBA" id="ARBA00022692"/>
    </source>
</evidence>
<evidence type="ECO:0000256" key="3">
    <source>
        <dbReference type="ARBA" id="ARBA00022448"/>
    </source>
</evidence>
<evidence type="ECO:0000256" key="9">
    <source>
        <dbReference type="SAM" id="Coils"/>
    </source>
</evidence>
<keyword evidence="5" id="KW-0375">Hydrogen ion transport</keyword>
<dbReference type="PANTHER" id="PTHR11629:SF63">
    <property type="entry name" value="V-TYPE PROTON ATPASE SUBUNIT A"/>
    <property type="match status" value="1"/>
</dbReference>
<evidence type="ECO:0000256" key="11">
    <source>
        <dbReference type="SAM" id="Phobius"/>
    </source>
</evidence>
<feature type="transmembrane region" description="Helical" evidence="11">
    <location>
        <begin position="548"/>
        <end position="567"/>
    </location>
</feature>
<evidence type="ECO:0000313" key="12">
    <source>
        <dbReference type="EMBL" id="KAF8563471.1"/>
    </source>
</evidence>
<dbReference type="Pfam" id="PF01496">
    <property type="entry name" value="V_ATPase_I"/>
    <property type="match status" value="1"/>
</dbReference>
<dbReference type="PIRSF" id="PIRSF001293">
    <property type="entry name" value="ATP6V0A1"/>
    <property type="match status" value="1"/>
</dbReference>
<protein>
    <recommendedName>
        <fullName evidence="14">V-type proton ATPase subunit a</fullName>
    </recommendedName>
</protein>
<gene>
    <name evidence="12" type="ORF">P879_10047</name>
</gene>
<feature type="transmembrane region" description="Helical" evidence="11">
    <location>
        <begin position="495"/>
        <end position="528"/>
    </location>
</feature>
<proteinExistence type="inferred from homology"/>
<evidence type="ECO:0000256" key="1">
    <source>
        <dbReference type="ARBA" id="ARBA00004141"/>
    </source>
</evidence>